<gene>
    <name evidence="1" type="ORF">LTR37_016876</name>
</gene>
<dbReference type="Proteomes" id="UP001281147">
    <property type="component" value="Unassembled WGS sequence"/>
</dbReference>
<organism evidence="1 2">
    <name type="scientific">Vermiconidia calcicola</name>
    <dbReference type="NCBI Taxonomy" id="1690605"/>
    <lineage>
        <taxon>Eukaryota</taxon>
        <taxon>Fungi</taxon>
        <taxon>Dikarya</taxon>
        <taxon>Ascomycota</taxon>
        <taxon>Pezizomycotina</taxon>
        <taxon>Dothideomycetes</taxon>
        <taxon>Dothideomycetidae</taxon>
        <taxon>Mycosphaerellales</taxon>
        <taxon>Extremaceae</taxon>
        <taxon>Vermiconidia</taxon>
    </lineage>
</organism>
<protein>
    <submittedName>
        <fullName evidence="1">Uncharacterized protein</fullName>
    </submittedName>
</protein>
<evidence type="ECO:0000313" key="1">
    <source>
        <dbReference type="EMBL" id="KAK3698647.1"/>
    </source>
</evidence>
<keyword evidence="2" id="KW-1185">Reference proteome</keyword>
<comment type="caution">
    <text evidence="1">The sequence shown here is derived from an EMBL/GenBank/DDBJ whole genome shotgun (WGS) entry which is preliminary data.</text>
</comment>
<reference evidence="1" key="1">
    <citation type="submission" date="2023-07" db="EMBL/GenBank/DDBJ databases">
        <title>Black Yeasts Isolated from many extreme environments.</title>
        <authorList>
            <person name="Coleine C."/>
            <person name="Stajich J.E."/>
            <person name="Selbmann L."/>
        </authorList>
    </citation>
    <scope>NUCLEOTIDE SEQUENCE</scope>
    <source>
        <strain evidence="1">CCFEE 5714</strain>
    </source>
</reference>
<dbReference type="EMBL" id="JAUTXU010000208">
    <property type="protein sequence ID" value="KAK3698647.1"/>
    <property type="molecule type" value="Genomic_DNA"/>
</dbReference>
<name>A0ACC3MN70_9PEZI</name>
<sequence>MPVQNTARPQLKKLHLDDENSTIKTTKYAGTLATLVRFKRKERVPPRKKSEIIDYDTLTEKRYPKGRGSKLTQEHPPSCPYQCELKCETCFTQYFPARIRVSDAEALSSIQALTASINADLQLLQRVLEHHADFIVTRWKKKSKAKRTEFLSTISPEYSSSNPLEYEYSVDSVKLYSEKWAPVHLINARSIDAFGDVDPKQILKGTEIGNNPTALALFPLVTSVLEHVGLELQTVKYRTTWLLPYLDIESLAEEPLLLLSLLYHRTAYTPVRYPRNGIQPFTDVSQEEWMMFDNSQLRLAEHWEVLINEFNEHCVTMRGPKYGSELVEWDKDLCHHWDIVGYQKAQYILSAQQQMMHFLRVTVEGLLGEVHDLDNTPKGSAHLNGSSGSFGAMEANNGVVNTPSPKWSRLILNGFNTFGISSAQSVRDSARQPFSAPPHFDPMKTAELVESIYNASIDELDLAQTDPEYLQYLVQELGATAYFERVDSESRWDWFADEILLPFYRRYLWWRQMSKECRMMLESYKTWQEVPSKFNRKGYEQALFAIHSIAVEHMTQQILLLEYSWGQVTNPNGTKKPTIDDKDTFDDDKLFWSLKALGFDDYRKFNMEPAFQFRVLDDVLSHAATKERSRISQQLLRQVSEIATFDEIRTAIECDRGWNREWKAKGFEIPKFRADFIANYQKKLSPCEIIRDKLGVADHLRSLCRDHPWPKGKVDYTWLERAAASRKHLKHLWIAFRSALKCHQEKQRFPQYIIDEDWAALSAADRAEYVEAVEEEKRAVHEKISQQTLAASKKETTTSFVPLPASLGAKAEKYVPSPIRGKRKTRSRPTDSEEASTSLHTTSEDAGASAAIEKPPPTSTVLVKPENLKLFNAMFPTDKGQSRSFSWKHFLQAMVDAGFSVLQGSGSAVSFRNDRGVIVFHQPHPEPSIDPIMLQSMGKRLHKWFGWRSDVFVTREAEVPA</sequence>
<evidence type="ECO:0000313" key="2">
    <source>
        <dbReference type="Proteomes" id="UP001281147"/>
    </source>
</evidence>
<accession>A0ACC3MN70</accession>
<proteinExistence type="predicted"/>